<organism evidence="7 8">
    <name type="scientific">Candidimonas nitroreducens</name>
    <dbReference type="NCBI Taxonomy" id="683354"/>
    <lineage>
        <taxon>Bacteria</taxon>
        <taxon>Pseudomonadati</taxon>
        <taxon>Pseudomonadota</taxon>
        <taxon>Betaproteobacteria</taxon>
        <taxon>Burkholderiales</taxon>
        <taxon>Alcaligenaceae</taxon>
        <taxon>Candidimonas</taxon>
    </lineage>
</organism>
<evidence type="ECO:0000256" key="4">
    <source>
        <dbReference type="ARBA" id="ARBA00023002"/>
    </source>
</evidence>
<keyword evidence="5 7" id="KW-0503">Monooxygenase</keyword>
<dbReference type="GO" id="GO:0004497">
    <property type="term" value="F:monooxygenase activity"/>
    <property type="evidence" value="ECO:0007669"/>
    <property type="project" value="UniProtKB-KW"/>
</dbReference>
<reference evidence="8" key="1">
    <citation type="submission" date="2017-06" db="EMBL/GenBank/DDBJ databases">
        <title>Herbaspirillum phytohormonus sp. nov., isolated from the root nodule of Robinia pseudoacacia in lead-zinc mine.</title>
        <authorList>
            <person name="Fan M."/>
            <person name="Lin Y."/>
        </authorList>
    </citation>
    <scope>NUCLEOTIDE SEQUENCE [LARGE SCALE GENOMIC DNA]</scope>
    <source>
        <strain evidence="8">SC-089</strain>
    </source>
</reference>
<dbReference type="InterPro" id="IPR002938">
    <property type="entry name" value="FAD-bd"/>
</dbReference>
<dbReference type="OrthoDB" id="9147239at2"/>
<dbReference type="Gene3D" id="3.50.50.60">
    <property type="entry name" value="FAD/NAD(P)-binding domain"/>
    <property type="match status" value="1"/>
</dbReference>
<evidence type="ECO:0000313" key="8">
    <source>
        <dbReference type="Proteomes" id="UP000214603"/>
    </source>
</evidence>
<dbReference type="EMBL" id="NJIH01000006">
    <property type="protein sequence ID" value="OWT60380.1"/>
    <property type="molecule type" value="Genomic_DNA"/>
</dbReference>
<comment type="caution">
    <text evidence="7">The sequence shown here is derived from an EMBL/GenBank/DDBJ whole genome shotgun (WGS) entry which is preliminary data.</text>
</comment>
<sequence length="400" mass="43386">MEKKAEHVVIVGAGLGGLTAALALLRQGFRVTVLEQAPALGEVGAGVQLSANATRVLSLIGLDEVVAASGAQPTDKEIRLWSTGQTWQLFDLGAASVQRYGHTYAMFHRADLHKALENALRSLAPGAIRLNCRCESVDLSGPRPSVLLSNGERVAGDLIVGADGVHSRVRRAIVGADQPVFSGMHAWRGVIPTNRLPGHLRKPAGVNWVGPGRHVIHYPLRRCELTNFVGIVEGSNWEVESWTQQGSLDACLGDFKGWHEDVQTMIRAVDVHFKWALMVREPIERWSSGCVTLLGDAAHPTLPFLAQGAAMALEDGYVLARALAAHSGDVPAALSAYESARVERTAKVVRGSNGNAARFHNPKLANAQGAAQYIEDQWAPDKVRERYEWLFEYKVDEVPV</sequence>
<dbReference type="PANTHER" id="PTHR13789">
    <property type="entry name" value="MONOOXYGENASE"/>
    <property type="match status" value="1"/>
</dbReference>
<dbReference type="PANTHER" id="PTHR13789:SF318">
    <property type="entry name" value="GERANYLGERANYL DIPHOSPHATE REDUCTASE"/>
    <property type="match status" value="1"/>
</dbReference>
<keyword evidence="8" id="KW-1185">Reference proteome</keyword>
<dbReference type="Pfam" id="PF01494">
    <property type="entry name" value="FAD_binding_3"/>
    <property type="match status" value="1"/>
</dbReference>
<dbReference type="InterPro" id="IPR036188">
    <property type="entry name" value="FAD/NAD-bd_sf"/>
</dbReference>
<accession>A0A225MKD1</accession>
<gene>
    <name evidence="7" type="ORF">CEY11_12125</name>
</gene>
<proteinExistence type="predicted"/>
<dbReference type="Proteomes" id="UP000214603">
    <property type="component" value="Unassembled WGS sequence"/>
</dbReference>
<keyword evidence="4" id="KW-0560">Oxidoreductase</keyword>
<dbReference type="GO" id="GO:0071949">
    <property type="term" value="F:FAD binding"/>
    <property type="evidence" value="ECO:0007669"/>
    <property type="project" value="InterPro"/>
</dbReference>
<dbReference type="InterPro" id="IPR050493">
    <property type="entry name" value="FAD-dep_Monooxygenase_BioMet"/>
</dbReference>
<dbReference type="AlphaFoldDB" id="A0A225MKD1"/>
<keyword evidence="2" id="KW-0285">Flavoprotein</keyword>
<dbReference type="SUPFAM" id="SSF51905">
    <property type="entry name" value="FAD/NAD(P)-binding domain"/>
    <property type="match status" value="1"/>
</dbReference>
<evidence type="ECO:0000256" key="1">
    <source>
        <dbReference type="ARBA" id="ARBA00001974"/>
    </source>
</evidence>
<evidence type="ECO:0000256" key="2">
    <source>
        <dbReference type="ARBA" id="ARBA00022630"/>
    </source>
</evidence>
<evidence type="ECO:0000313" key="7">
    <source>
        <dbReference type="EMBL" id="OWT60380.1"/>
    </source>
</evidence>
<feature type="domain" description="FAD-binding" evidence="6">
    <location>
        <begin position="7"/>
        <end position="351"/>
    </location>
</feature>
<comment type="cofactor">
    <cofactor evidence="1">
        <name>FAD</name>
        <dbReference type="ChEBI" id="CHEBI:57692"/>
    </cofactor>
</comment>
<dbReference type="PRINTS" id="PR00420">
    <property type="entry name" value="RNGMNOXGNASE"/>
</dbReference>
<keyword evidence="3" id="KW-0274">FAD</keyword>
<evidence type="ECO:0000256" key="5">
    <source>
        <dbReference type="ARBA" id="ARBA00023033"/>
    </source>
</evidence>
<name>A0A225MKD1_9BURK</name>
<evidence type="ECO:0000259" key="6">
    <source>
        <dbReference type="Pfam" id="PF01494"/>
    </source>
</evidence>
<evidence type="ECO:0000256" key="3">
    <source>
        <dbReference type="ARBA" id="ARBA00022827"/>
    </source>
</evidence>
<protein>
    <submittedName>
        <fullName evidence="7">Monooxygenase</fullName>
    </submittedName>
</protein>
<dbReference type="SUPFAM" id="SSF54373">
    <property type="entry name" value="FAD-linked reductases, C-terminal domain"/>
    <property type="match status" value="1"/>
</dbReference>